<evidence type="ECO:0000313" key="10">
    <source>
        <dbReference type="EMBL" id="KTA99606.1"/>
    </source>
</evidence>
<evidence type="ECO:0000256" key="6">
    <source>
        <dbReference type="ARBA" id="ARBA00022741"/>
    </source>
</evidence>
<dbReference type="VEuPathDB" id="FungiDB:GWK60_E05599"/>
<dbReference type="GO" id="GO:0005524">
    <property type="term" value="F:ATP binding"/>
    <property type="evidence" value="ECO:0007669"/>
    <property type="project" value="UniProtKB-KW"/>
</dbReference>
<dbReference type="GO" id="GO:0045454">
    <property type="term" value="P:cell redox homeostasis"/>
    <property type="evidence" value="ECO:0007669"/>
    <property type="project" value="EnsemblFungi"/>
</dbReference>
<keyword evidence="5" id="KW-0479">Metal-binding</keyword>
<evidence type="ECO:0000256" key="9">
    <source>
        <dbReference type="ARBA" id="ARBA00031547"/>
    </source>
</evidence>
<dbReference type="GO" id="GO:0070733">
    <property type="term" value="F:AMPylase activity"/>
    <property type="evidence" value="ECO:0007669"/>
    <property type="project" value="EnsemblFungi"/>
</dbReference>
<dbReference type="PANTHER" id="PTHR32057:SF14">
    <property type="entry name" value="PROTEIN ADENYLYLTRANSFERASE SELO, MITOCHONDRIAL"/>
    <property type="match status" value="1"/>
</dbReference>
<evidence type="ECO:0000256" key="3">
    <source>
        <dbReference type="ARBA" id="ARBA00022679"/>
    </source>
</evidence>
<dbReference type="VEuPathDB" id="FungiDB:GVI51_E05665"/>
<keyword evidence="8" id="KW-0460">Magnesium</keyword>
<proteinExistence type="inferred from homology"/>
<dbReference type="EMBL" id="LLZZ01000143">
    <property type="protein sequence ID" value="KTA99606.1"/>
    <property type="molecule type" value="Genomic_DNA"/>
</dbReference>
<evidence type="ECO:0000313" key="11">
    <source>
        <dbReference type="Proteomes" id="UP000054886"/>
    </source>
</evidence>
<gene>
    <name evidence="10" type="ORF">AO440_001080</name>
</gene>
<dbReference type="VEuPathDB" id="FungiDB:CAGL0E05962g"/>
<dbReference type="Proteomes" id="UP000054886">
    <property type="component" value="Unassembled WGS sequence"/>
</dbReference>
<protein>
    <recommendedName>
        <fullName evidence="9">Selenoprotein O</fullName>
    </recommendedName>
</protein>
<dbReference type="InterPro" id="IPR003846">
    <property type="entry name" value="SelO"/>
</dbReference>
<keyword evidence="4" id="KW-0548">Nucleotidyltransferase</keyword>
<comment type="similarity">
    <text evidence="2">Belongs to the SELO family.</text>
</comment>
<comment type="cofactor">
    <cofactor evidence="1">
        <name>Mg(2+)</name>
        <dbReference type="ChEBI" id="CHEBI:18420"/>
    </cofactor>
</comment>
<evidence type="ECO:0000256" key="8">
    <source>
        <dbReference type="ARBA" id="ARBA00022842"/>
    </source>
</evidence>
<evidence type="ECO:0000256" key="7">
    <source>
        <dbReference type="ARBA" id="ARBA00022840"/>
    </source>
</evidence>
<evidence type="ECO:0000256" key="1">
    <source>
        <dbReference type="ARBA" id="ARBA00001946"/>
    </source>
</evidence>
<dbReference type="PANTHER" id="PTHR32057">
    <property type="entry name" value="PROTEIN ADENYLYLTRANSFERASE SELO, MITOCHONDRIAL"/>
    <property type="match status" value="1"/>
</dbReference>
<keyword evidence="7" id="KW-0067">ATP-binding</keyword>
<accession>A0A0W0EDH8</accession>
<dbReference type="Pfam" id="PF02696">
    <property type="entry name" value="SelO"/>
    <property type="match status" value="1"/>
</dbReference>
<comment type="caution">
    <text evidence="10">The sequence shown here is derived from an EMBL/GenBank/DDBJ whole genome shotgun (WGS) entry which is preliminary data.</text>
</comment>
<keyword evidence="6" id="KW-0547">Nucleotide-binding</keyword>
<dbReference type="AlphaFoldDB" id="A0A0W0EDH8"/>
<evidence type="ECO:0000256" key="5">
    <source>
        <dbReference type="ARBA" id="ARBA00022723"/>
    </source>
</evidence>
<keyword evidence="3" id="KW-0808">Transferase</keyword>
<dbReference type="HAMAP" id="MF_00692">
    <property type="entry name" value="SelO"/>
    <property type="match status" value="1"/>
</dbReference>
<dbReference type="VEuPathDB" id="FungiDB:B1J91_E05962g"/>
<sequence>MVDGGKTLVEALKNPLLSSSRLIKLLRADSKVPTVAAAIKLIETHGPIHESFHTPRHVDKGAHFAYSIPQNRTGYSPLLVNEKALKDMNIIRDQELTKILDGETLYYDESRAIFPYSTNYAGFQFGQFAGQLGDGRVVNLFDLKDKSGEWQTLQIKGSGLTPFSRFADGKAVLRSSIREYIISESLHAIGIPSTRSLQLTLLPTTKAQRGGTVEPCANYCRFAPTWLRLGHFDIYRWKFDIQSMAKLSDYVIEEVFHNNIEQEDLNEYTIDYFPDEPGQPNPECTAIDSKSTTKYDLMFRKIVNLNAECVAYWQAYGFLNGVLNTDNTSILGLSIDFGPFSFMDQFDPQYTPNHDDSMRRYCFANQPGIVWWNLLQFGQAISVLLGSGKYNLPTVLKAKDIGDIDKGTQRQLLDRVNSLIHLCGNEYKYRFTSKYVELMAKRLGVDVDAFIPEGDKQTRAKHINIFLKETIEPLLEVLQYTKVDYNNFFYKLEEYNGSQHVNSDSLDDFMGLNPHYVRLFFSAEEFALLGRYYCGEHTMNSDVKAALEYLQKIKQWTTALGKLPRSNAKHVNPKFIPRSWMFEEVIDDLTLQLRDGHKPDLSALQKLSNMSTNPYDPAQWDQTRPDLQERWLQEQHPSKLMKQASCSS</sequence>
<dbReference type="GO" id="GO:0005739">
    <property type="term" value="C:mitochondrion"/>
    <property type="evidence" value="ECO:0007669"/>
    <property type="project" value="EnsemblFungi"/>
</dbReference>
<evidence type="ECO:0000256" key="2">
    <source>
        <dbReference type="ARBA" id="ARBA00009747"/>
    </source>
</evidence>
<evidence type="ECO:0000256" key="4">
    <source>
        <dbReference type="ARBA" id="ARBA00022695"/>
    </source>
</evidence>
<name>A0A0W0EDH8_CANGB</name>
<dbReference type="GO" id="GO:0046872">
    <property type="term" value="F:metal ion binding"/>
    <property type="evidence" value="ECO:0007669"/>
    <property type="project" value="UniProtKB-KW"/>
</dbReference>
<reference evidence="10 11" key="1">
    <citation type="submission" date="2015-10" db="EMBL/GenBank/DDBJ databases">
        <title>Draft genomes sequences of Candida glabrata isolates 1A, 1B, 2A, 2B, 3A and 3B.</title>
        <authorList>
            <person name="Haavelsrud O.E."/>
            <person name="Gaustad P."/>
        </authorList>
    </citation>
    <scope>NUCLEOTIDE SEQUENCE [LARGE SCALE GENOMIC DNA]</scope>
    <source>
        <strain evidence="10">910700640</strain>
    </source>
</reference>
<organism evidence="10 11">
    <name type="scientific">Candida glabrata</name>
    <name type="common">Yeast</name>
    <name type="synonym">Torulopsis glabrata</name>
    <dbReference type="NCBI Taxonomy" id="5478"/>
    <lineage>
        <taxon>Eukaryota</taxon>
        <taxon>Fungi</taxon>
        <taxon>Dikarya</taxon>
        <taxon>Ascomycota</taxon>
        <taxon>Saccharomycotina</taxon>
        <taxon>Saccharomycetes</taxon>
        <taxon>Saccharomycetales</taxon>
        <taxon>Saccharomycetaceae</taxon>
        <taxon>Nakaseomyces</taxon>
    </lineage>
</organism>